<feature type="signal peptide" evidence="1">
    <location>
        <begin position="1"/>
        <end position="17"/>
    </location>
</feature>
<name>A0A368H8U7_ANCCA</name>
<feature type="chain" id="PRO_5016679956" description="CC domain-containing protein" evidence="1">
    <location>
        <begin position="18"/>
        <end position="111"/>
    </location>
</feature>
<sequence length="111" mass="12214">MKLGMIIALFALPAVQASSGQQPQLRQRRWTISIYLCGSSYSYYPCGPCVYNCYPSQQQYYPPVIYQPPTIVQPQAPQSTQQCIGPCVNSQCPSGYTCNAYNVCCAIVAGK</sequence>
<keyword evidence="1" id="KW-0732">Signal</keyword>
<evidence type="ECO:0000313" key="3">
    <source>
        <dbReference type="Proteomes" id="UP000252519"/>
    </source>
</evidence>
<protein>
    <recommendedName>
        <fullName evidence="4">CC domain-containing protein</fullName>
    </recommendedName>
</protein>
<accession>A0A368H8U7</accession>
<evidence type="ECO:0000313" key="2">
    <source>
        <dbReference type="EMBL" id="RCN53023.1"/>
    </source>
</evidence>
<organism evidence="2 3">
    <name type="scientific">Ancylostoma caninum</name>
    <name type="common">Dog hookworm</name>
    <dbReference type="NCBI Taxonomy" id="29170"/>
    <lineage>
        <taxon>Eukaryota</taxon>
        <taxon>Metazoa</taxon>
        <taxon>Ecdysozoa</taxon>
        <taxon>Nematoda</taxon>
        <taxon>Chromadorea</taxon>
        <taxon>Rhabditida</taxon>
        <taxon>Rhabditina</taxon>
        <taxon>Rhabditomorpha</taxon>
        <taxon>Strongyloidea</taxon>
        <taxon>Ancylostomatidae</taxon>
        <taxon>Ancylostomatinae</taxon>
        <taxon>Ancylostoma</taxon>
    </lineage>
</organism>
<keyword evidence="3" id="KW-1185">Reference proteome</keyword>
<dbReference type="EMBL" id="JOJR01000004">
    <property type="protein sequence ID" value="RCN53023.1"/>
    <property type="molecule type" value="Genomic_DNA"/>
</dbReference>
<comment type="caution">
    <text evidence="2">The sequence shown here is derived from an EMBL/GenBank/DDBJ whole genome shotgun (WGS) entry which is preliminary data.</text>
</comment>
<dbReference type="OrthoDB" id="5873831at2759"/>
<reference evidence="2 3" key="1">
    <citation type="submission" date="2014-10" db="EMBL/GenBank/DDBJ databases">
        <title>Draft genome of the hookworm Ancylostoma caninum.</title>
        <authorList>
            <person name="Mitreva M."/>
        </authorList>
    </citation>
    <scope>NUCLEOTIDE SEQUENCE [LARGE SCALE GENOMIC DNA]</scope>
    <source>
        <strain evidence="2 3">Baltimore</strain>
    </source>
</reference>
<dbReference type="STRING" id="29170.A0A368H8U7"/>
<proteinExistence type="predicted"/>
<dbReference type="AlphaFoldDB" id="A0A368H8U7"/>
<evidence type="ECO:0000256" key="1">
    <source>
        <dbReference type="SAM" id="SignalP"/>
    </source>
</evidence>
<dbReference type="Proteomes" id="UP000252519">
    <property type="component" value="Unassembled WGS sequence"/>
</dbReference>
<gene>
    <name evidence="2" type="ORF">ANCCAN_01020</name>
</gene>
<evidence type="ECO:0008006" key="4">
    <source>
        <dbReference type="Google" id="ProtNLM"/>
    </source>
</evidence>